<dbReference type="InterPro" id="IPR027417">
    <property type="entry name" value="P-loop_NTPase"/>
</dbReference>
<evidence type="ECO:0008006" key="3">
    <source>
        <dbReference type="Google" id="ProtNLM"/>
    </source>
</evidence>
<sequence>MSSDLRVLFRTNLSSIDARQIFVDRDAESAAFERAFAVHGASVSAGRCDPVDVLEPRRNVITFYGMGGVGKTTLSHQLQAWASGRKRPDSSTWPDFPHDTGLIHTARLDLTRESGVDLEAIMILLRAALIGAQRRTIAFDLALSRYWSRVHPHENIAEYLTNRGALLRGENTTRLPEALQYSLDEVARALDLQVPGVSLITMTGKALVKALRGRADRKRVLTACTRLTELLEAEPDLETLSYYPYLLAWDCYQQQRQSTTRPVRLVVFVDTFEEANREFERYLQRLVWLMPNVFFVITGRNRLTWADDDVDGVFDWAGPVSWPGLAAGSEGDPRQHLVGALSPHDSDRFLRDRLRQDNSPLIAEDIRERIVANAHGLPLYLDLSVMRYLQFYEDRRPVRPEEFNVEFPGLIARVFRDLGQEERAALRAASLLDAFDVGLLTETAGLLGESGSLRLIDRPLVQFTEWEPWPYHLDELIRSHVAAADHGLDDSWSAHDWKRAAARALRHLGAAAERYTAHSHRAALISCLNQGLRLAHEFELQPGWLVDAAYRFVADHVWEPTLAPKIDGLDTGRPPETPAATLAYALLIICRRQQEHREHTARELTRCLDSGQLPEEAVELLRYYHAECMRDLGRQTESEIGMRALVEANGRMADTAARGLSHVLRRKGRFRELAELLTTRERTATWSRVLGDLQWTQARYEEADAAYAAARDLALGAGMQGEAALSEACRAFALGFANPAAARVAADSARDLLRGINLTWAELQVRNAELLAAAGTGQSADCDEVVAAADRHGLTSIGAYAELARALDGALRRDANAVARARAGVLRYVHGAEFAYLLAIIDFWQEKPGDPAPAEVDWLADVADTARAWRAVLAR</sequence>
<protein>
    <recommendedName>
        <fullName evidence="3">ATP/GTP-binding protein</fullName>
    </recommendedName>
</protein>
<dbReference type="EMBL" id="JBHMBK010000012">
    <property type="protein sequence ID" value="MFB9686004.1"/>
    <property type="molecule type" value="Genomic_DNA"/>
</dbReference>
<dbReference type="SUPFAM" id="SSF52540">
    <property type="entry name" value="P-loop containing nucleoside triphosphate hydrolases"/>
    <property type="match status" value="1"/>
</dbReference>
<dbReference type="RefSeq" id="WP_378194469.1">
    <property type="nucleotide sequence ID" value="NZ_JBHMBK010000012.1"/>
</dbReference>
<comment type="caution">
    <text evidence="1">The sequence shown here is derived from an EMBL/GenBank/DDBJ whole genome shotgun (WGS) entry which is preliminary data.</text>
</comment>
<reference evidence="1 2" key="1">
    <citation type="submission" date="2024-09" db="EMBL/GenBank/DDBJ databases">
        <authorList>
            <person name="Sun Q."/>
            <person name="Mori K."/>
        </authorList>
    </citation>
    <scope>NUCLEOTIDE SEQUENCE [LARGE SCALE GENOMIC DNA]</scope>
    <source>
        <strain evidence="1 2">JCM 13852</strain>
    </source>
</reference>
<evidence type="ECO:0000313" key="1">
    <source>
        <dbReference type="EMBL" id="MFB9686004.1"/>
    </source>
</evidence>
<keyword evidence="2" id="KW-1185">Reference proteome</keyword>
<accession>A0ABV5U461</accession>
<dbReference type="Proteomes" id="UP001589535">
    <property type="component" value="Unassembled WGS sequence"/>
</dbReference>
<proteinExistence type="predicted"/>
<organism evidence="1 2">
    <name type="scientific">Amycolatopsis plumensis</name>
    <dbReference type="NCBI Taxonomy" id="236508"/>
    <lineage>
        <taxon>Bacteria</taxon>
        <taxon>Bacillati</taxon>
        <taxon>Actinomycetota</taxon>
        <taxon>Actinomycetes</taxon>
        <taxon>Pseudonocardiales</taxon>
        <taxon>Pseudonocardiaceae</taxon>
        <taxon>Amycolatopsis</taxon>
    </lineage>
</organism>
<gene>
    <name evidence="1" type="ORF">ACFFTO_17550</name>
</gene>
<evidence type="ECO:0000313" key="2">
    <source>
        <dbReference type="Proteomes" id="UP001589535"/>
    </source>
</evidence>
<name>A0ABV5U461_9PSEU</name>